<dbReference type="AlphaFoldDB" id="A0A812Y8M6"/>
<dbReference type="PANTHER" id="PTHR48101:SF4">
    <property type="entry name" value="METHYLMALONYL-COA MUTASE, MITOCHONDRIAL"/>
    <property type="match status" value="1"/>
</dbReference>
<dbReference type="SUPFAM" id="SSF51703">
    <property type="entry name" value="Cobalamin (vitamin B12)-dependent enzymes"/>
    <property type="match status" value="1"/>
</dbReference>
<keyword evidence="3" id="KW-0732">Signal</keyword>
<dbReference type="InterPro" id="IPR006099">
    <property type="entry name" value="MeMalonylCoA_mutase_a/b_cat"/>
</dbReference>
<dbReference type="CDD" id="cd07525">
    <property type="entry name" value="HAD_like"/>
    <property type="match status" value="1"/>
</dbReference>
<dbReference type="InterPro" id="IPR006356">
    <property type="entry name" value="HAD-SF_hydro_IIA_hyp3"/>
</dbReference>
<dbReference type="InterPro" id="IPR023214">
    <property type="entry name" value="HAD_sf"/>
</dbReference>
<evidence type="ECO:0000313" key="6">
    <source>
        <dbReference type="Proteomes" id="UP000601435"/>
    </source>
</evidence>
<dbReference type="InterPro" id="IPR001633">
    <property type="entry name" value="EAL_dom"/>
</dbReference>
<dbReference type="InterPro" id="IPR006357">
    <property type="entry name" value="HAD-SF_hydro_IIA"/>
</dbReference>
<dbReference type="InterPro" id="IPR006098">
    <property type="entry name" value="MMCoA_mutase_a_cat"/>
</dbReference>
<dbReference type="Proteomes" id="UP000601435">
    <property type="component" value="Unassembled WGS sequence"/>
</dbReference>
<proteinExistence type="predicted"/>
<evidence type="ECO:0000256" key="1">
    <source>
        <dbReference type="ARBA" id="ARBA00023235"/>
    </source>
</evidence>
<organism evidence="5 6">
    <name type="scientific">Symbiodinium necroappetens</name>
    <dbReference type="NCBI Taxonomy" id="1628268"/>
    <lineage>
        <taxon>Eukaryota</taxon>
        <taxon>Sar</taxon>
        <taxon>Alveolata</taxon>
        <taxon>Dinophyceae</taxon>
        <taxon>Suessiales</taxon>
        <taxon>Symbiodiniaceae</taxon>
        <taxon>Symbiodinium</taxon>
    </lineage>
</organism>
<feature type="domain" description="EAL" evidence="4">
    <location>
        <begin position="120"/>
        <end position="368"/>
    </location>
</feature>
<dbReference type="GO" id="GO:0004494">
    <property type="term" value="F:methylmalonyl-CoA mutase activity"/>
    <property type="evidence" value="ECO:0007669"/>
    <property type="project" value="InterPro"/>
</dbReference>
<comment type="caution">
    <text evidence="5">The sequence shown here is derived from an EMBL/GenBank/DDBJ whole genome shotgun (WGS) entry which is preliminary data.</text>
</comment>
<dbReference type="Gene3D" id="3.20.20.240">
    <property type="entry name" value="Methylmalonyl-CoA mutase"/>
    <property type="match status" value="3"/>
</dbReference>
<dbReference type="GO" id="GO:0019678">
    <property type="term" value="P:propionate metabolic process, methylmalonyl pathway"/>
    <property type="evidence" value="ECO:0007669"/>
    <property type="project" value="TreeGrafter"/>
</dbReference>
<evidence type="ECO:0000313" key="5">
    <source>
        <dbReference type="EMBL" id="CAE7771326.1"/>
    </source>
</evidence>
<dbReference type="SUPFAM" id="SSF56784">
    <property type="entry name" value="HAD-like"/>
    <property type="match status" value="1"/>
</dbReference>
<feature type="signal peptide" evidence="3">
    <location>
        <begin position="1"/>
        <end position="21"/>
    </location>
</feature>
<dbReference type="SMART" id="SM00052">
    <property type="entry name" value="EAL"/>
    <property type="match status" value="1"/>
</dbReference>
<reference evidence="5" key="1">
    <citation type="submission" date="2021-02" db="EMBL/GenBank/DDBJ databases">
        <authorList>
            <person name="Dougan E. K."/>
            <person name="Rhodes N."/>
            <person name="Thang M."/>
            <person name="Chan C."/>
        </authorList>
    </citation>
    <scope>NUCLEOTIDE SEQUENCE</scope>
</reference>
<dbReference type="GO" id="GO:0005737">
    <property type="term" value="C:cytoplasm"/>
    <property type="evidence" value="ECO:0007669"/>
    <property type="project" value="TreeGrafter"/>
</dbReference>
<dbReference type="InterPro" id="IPR016176">
    <property type="entry name" value="Cbl-dep_enz_cat"/>
</dbReference>
<feature type="coiled-coil region" evidence="2">
    <location>
        <begin position="58"/>
        <end position="85"/>
    </location>
</feature>
<dbReference type="Pfam" id="PF00563">
    <property type="entry name" value="EAL"/>
    <property type="match status" value="1"/>
</dbReference>
<dbReference type="GO" id="GO:0031419">
    <property type="term" value="F:cobalamin binding"/>
    <property type="evidence" value="ECO:0007669"/>
    <property type="project" value="InterPro"/>
</dbReference>
<feature type="non-terminal residue" evidence="5">
    <location>
        <position position="1200"/>
    </location>
</feature>
<dbReference type="Gene3D" id="3.20.20.450">
    <property type="entry name" value="EAL domain"/>
    <property type="match status" value="1"/>
</dbReference>
<keyword evidence="2" id="KW-0175">Coiled coil</keyword>
<accession>A0A812Y8M6</accession>
<dbReference type="NCBIfam" id="TIGR00641">
    <property type="entry name" value="acid_CoA_mut_N"/>
    <property type="match status" value="1"/>
</dbReference>
<protein>
    <submittedName>
        <fullName evidence="5">Mcm protein</fullName>
    </submittedName>
</protein>
<keyword evidence="1" id="KW-0413">Isomerase</keyword>
<evidence type="ECO:0000256" key="3">
    <source>
        <dbReference type="SAM" id="SignalP"/>
    </source>
</evidence>
<dbReference type="InterPro" id="IPR036412">
    <property type="entry name" value="HAD-like_sf"/>
</dbReference>
<evidence type="ECO:0000259" key="4">
    <source>
        <dbReference type="PROSITE" id="PS50883"/>
    </source>
</evidence>
<keyword evidence="6" id="KW-1185">Reference proteome</keyword>
<dbReference type="PANTHER" id="PTHR48101">
    <property type="entry name" value="METHYLMALONYL-COA MUTASE, MITOCHONDRIAL-RELATED"/>
    <property type="match status" value="1"/>
</dbReference>
<feature type="chain" id="PRO_5032643692" evidence="3">
    <location>
        <begin position="22"/>
        <end position="1200"/>
    </location>
</feature>
<sequence length="1200" mass="131864">MRRALLPLLLAALAAAGLWLALPTLAPGLPPLSHGLLAGGLFLLLAAGLAALRRERALVALGGEMAELRRRVHDAEEEVLWARRELKSLVEALRAHAAARTPEPERAVTEAQAEVRLLKSVAALTAVREALKEDRIELVLQPIVSLPQRRRRFYECFSRLRDAEGRRLLPEAYIAVAERAGLMAAIDNMLLLRCIQLVRRIQRKGERVGFVCNLSPHTLKDAEFFGDFVDYLDANAELATSLVFEMTQADFAALAPEAEDYLVRLWHLGARLSLDSVRDLELDPGALAARHVDFVKVPAAALLTEPPERVTRLRRRLAQAEIDLVAEKIESDEQLVELLELGIDYGQGYLFGEPRQGAGGGGRAVAQGRRLLPERERLSMTIPLHAGLEPLAAAYDAYVCDLWGVLHDGVHAFPEAVACLERLRARGARIAVLSNAPRRAAEVEAKMNELGIAPGLYDLVLSSGEVTWQHLSRRRDPWYAALGRRCFHIGPDRDHGMRAGLDYDFVEDLAQADFLLNTGAHMTSSTLDDYAHELAAGAARGLPMVCANPDLEVIRGGRREICAGLLAQRYEELGGEVRYHGKPHAEVYEACLEGLGIRDPRRVAALGDSLRTALDIEEGETPTPEAVCRLCAKAGMRPVACLPDRTAAAPCRRGSRCAQPPRGQGSRLRGYIRRTGRRSYVETAAAKQRRRRRAMADFPKKSLDDWQALAAKELKVDSLDGKVWTTPEGIDVKPLYTAADLEEIGFQETLPGFAPFTRGPRATMYAGRPWTLRQYAGFSTAEESNAFYKANLKAGQKGLSVAFDLATHRGYDSDHPRVLGDVGKAGVAIDSVEDMKILFDEIPLDQMSVSMTMNGAVLPVLAGYIVPSMRIVADIIAYTAEKMPRFNSISISGYHMQEAGATAVQELAFTLADGLEYVRAARSQGLEVDAFAPRLSFFFAIGMNFFMEVAKLRAARLLWAELMAEQFQPKDPRSLMLRTHCQTSGVSLTEQDPYNNVIRTTIEALAAALGGTQSLHTNALDEAVALPTPFSELGGMTKAVETGMPKMRIEESAARRQARIDRGEETIVGVNKYRSEAAEEIDILSIDNAEVLAKQVERLKALRGRRDEAKVKSALEALSNAAETKRGNLLELSVEATRARATVGEISDALERVFTRHRAVVRSISGVYGSAYEGDAGFEKIRGEIEAFAQEEGRRPRLLV</sequence>
<dbReference type="Pfam" id="PF01642">
    <property type="entry name" value="MM_CoA_mutase"/>
    <property type="match status" value="3"/>
</dbReference>
<dbReference type="SUPFAM" id="SSF141868">
    <property type="entry name" value="EAL domain-like"/>
    <property type="match status" value="1"/>
</dbReference>
<dbReference type="EMBL" id="CAJNJA010041034">
    <property type="protein sequence ID" value="CAE7771326.1"/>
    <property type="molecule type" value="Genomic_DNA"/>
</dbReference>
<evidence type="ECO:0000256" key="2">
    <source>
        <dbReference type="SAM" id="Coils"/>
    </source>
</evidence>
<dbReference type="Gene3D" id="3.40.50.1000">
    <property type="entry name" value="HAD superfamily/HAD-like"/>
    <property type="match status" value="2"/>
</dbReference>
<dbReference type="CDD" id="cd01948">
    <property type="entry name" value="EAL"/>
    <property type="match status" value="1"/>
</dbReference>
<dbReference type="NCBIfam" id="TIGR01459">
    <property type="entry name" value="HAD-SF-IIA-hyp4"/>
    <property type="match status" value="1"/>
</dbReference>
<name>A0A812Y8M6_9DINO</name>
<dbReference type="PROSITE" id="PS50883">
    <property type="entry name" value="EAL"/>
    <property type="match status" value="1"/>
</dbReference>
<dbReference type="OrthoDB" id="198977at2759"/>
<dbReference type="Pfam" id="PF13344">
    <property type="entry name" value="Hydrolase_6"/>
    <property type="match status" value="1"/>
</dbReference>
<gene>
    <name evidence="5" type="primary">mcm</name>
    <name evidence="5" type="ORF">SNEC2469_LOCUS22534</name>
</gene>
<dbReference type="InterPro" id="IPR035919">
    <property type="entry name" value="EAL_sf"/>
</dbReference>